<dbReference type="InterPro" id="IPR029063">
    <property type="entry name" value="SAM-dependent_MTases_sf"/>
</dbReference>
<accession>A0A8X8W8P2</accession>
<evidence type="ECO:0000256" key="2">
    <source>
        <dbReference type="ARBA" id="ARBA00022603"/>
    </source>
</evidence>
<dbReference type="Proteomes" id="UP000298416">
    <property type="component" value="Unassembled WGS sequence"/>
</dbReference>
<dbReference type="GO" id="GO:0032259">
    <property type="term" value="P:methylation"/>
    <property type="evidence" value="ECO:0007669"/>
    <property type="project" value="UniProtKB-KW"/>
</dbReference>
<comment type="caution">
    <text evidence="6">The sequence shown here is derived from an EMBL/GenBank/DDBJ whole genome shotgun (WGS) entry which is preliminary data.</text>
</comment>
<comment type="similarity">
    <text evidence="1">Belongs to the methyltransferase superfamily. Type-7 methyltransferase family.</text>
</comment>
<sequence>MDSLDNGRLKPHFGMNGGYGPLSYAKNSSYQGGVLESAKVIIEEEITTKLDISTNSFCIADFGCSTGNNSFPAMHTIIEAIKRKHESSDLKTPEFLVFLNDVVSNDFNTLFRSLPPHRDYNVAAVPGDFHGRLLPRSSINFGYSSWSLHWLTEVPKAVADRDSPAWNGGEIFYCRERREVYEAYLRQFERDLETFLKCRAVEMVEGGIMALLIPGVPEFWDPRKEFTVVSTVELLRSSLVDMSKKGRLSDSKLESLNFPHYFPTPQELSAILQKSLNFSIQRMEILKTETFLNAQGHASCFRAVHQTMLTHHLGAEIMDELFDSYEKKLAASLAFAKPDNDRTLVHIAILKRKIV</sequence>
<dbReference type="PANTHER" id="PTHR31009">
    <property type="entry name" value="S-ADENOSYL-L-METHIONINE:CARBOXYL METHYLTRANSFERASE FAMILY PROTEIN"/>
    <property type="match status" value="1"/>
</dbReference>
<dbReference type="AlphaFoldDB" id="A0A8X8W8P2"/>
<evidence type="ECO:0000256" key="1">
    <source>
        <dbReference type="ARBA" id="ARBA00007967"/>
    </source>
</evidence>
<evidence type="ECO:0000313" key="6">
    <source>
        <dbReference type="EMBL" id="KAG6389884.1"/>
    </source>
</evidence>
<gene>
    <name evidence="6" type="ORF">SASPL_151359</name>
</gene>
<dbReference type="GO" id="GO:0046872">
    <property type="term" value="F:metal ion binding"/>
    <property type="evidence" value="ECO:0007669"/>
    <property type="project" value="UniProtKB-KW"/>
</dbReference>
<dbReference type="Gene3D" id="3.40.50.150">
    <property type="entry name" value="Vaccinia Virus protein VP39"/>
    <property type="match status" value="1"/>
</dbReference>
<name>A0A8X8W8P2_SALSN</name>
<dbReference type="EMBL" id="PNBA02000020">
    <property type="protein sequence ID" value="KAG6389884.1"/>
    <property type="molecule type" value="Genomic_DNA"/>
</dbReference>
<dbReference type="GO" id="GO:0008168">
    <property type="term" value="F:methyltransferase activity"/>
    <property type="evidence" value="ECO:0007669"/>
    <property type="project" value="UniProtKB-KW"/>
</dbReference>
<dbReference type="Pfam" id="PF03492">
    <property type="entry name" value="Methyltransf_7"/>
    <property type="match status" value="1"/>
</dbReference>
<reference evidence="6" key="1">
    <citation type="submission" date="2018-01" db="EMBL/GenBank/DDBJ databases">
        <authorList>
            <person name="Mao J.F."/>
        </authorList>
    </citation>
    <scope>NUCLEOTIDE SEQUENCE</scope>
    <source>
        <strain evidence="6">Huo1</strain>
        <tissue evidence="6">Leaf</tissue>
    </source>
</reference>
<dbReference type="Gene3D" id="1.10.1200.270">
    <property type="entry name" value="Methyltransferase, alpha-helical capping domain"/>
    <property type="match status" value="1"/>
</dbReference>
<dbReference type="SUPFAM" id="SSF53335">
    <property type="entry name" value="S-adenosyl-L-methionine-dependent methyltransferases"/>
    <property type="match status" value="1"/>
</dbReference>
<organism evidence="6">
    <name type="scientific">Salvia splendens</name>
    <name type="common">Scarlet sage</name>
    <dbReference type="NCBI Taxonomy" id="180675"/>
    <lineage>
        <taxon>Eukaryota</taxon>
        <taxon>Viridiplantae</taxon>
        <taxon>Streptophyta</taxon>
        <taxon>Embryophyta</taxon>
        <taxon>Tracheophyta</taxon>
        <taxon>Spermatophyta</taxon>
        <taxon>Magnoliopsida</taxon>
        <taxon>eudicotyledons</taxon>
        <taxon>Gunneridae</taxon>
        <taxon>Pentapetalae</taxon>
        <taxon>asterids</taxon>
        <taxon>lamiids</taxon>
        <taxon>Lamiales</taxon>
        <taxon>Lamiaceae</taxon>
        <taxon>Nepetoideae</taxon>
        <taxon>Mentheae</taxon>
        <taxon>Salviinae</taxon>
        <taxon>Salvia</taxon>
        <taxon>Salvia subgen. Calosphace</taxon>
        <taxon>core Calosphace</taxon>
    </lineage>
</organism>
<keyword evidence="7" id="KW-1185">Reference proteome</keyword>
<keyword evidence="3" id="KW-0808">Transferase</keyword>
<protein>
    <recommendedName>
        <fullName evidence="8">Jasmonate O-methyltransferase</fullName>
    </recommendedName>
</protein>
<dbReference type="InterPro" id="IPR042086">
    <property type="entry name" value="MeTrfase_capping"/>
</dbReference>
<proteinExistence type="inferred from homology"/>
<dbReference type="InterPro" id="IPR005299">
    <property type="entry name" value="MeTrfase_7"/>
</dbReference>
<evidence type="ECO:0000256" key="4">
    <source>
        <dbReference type="ARBA" id="ARBA00022723"/>
    </source>
</evidence>
<evidence type="ECO:0000256" key="3">
    <source>
        <dbReference type="ARBA" id="ARBA00022679"/>
    </source>
</evidence>
<keyword evidence="2" id="KW-0489">Methyltransferase</keyword>
<evidence type="ECO:0000313" key="7">
    <source>
        <dbReference type="Proteomes" id="UP000298416"/>
    </source>
</evidence>
<evidence type="ECO:0000256" key="5">
    <source>
        <dbReference type="ARBA" id="ARBA00022842"/>
    </source>
</evidence>
<keyword evidence="5" id="KW-0460">Magnesium</keyword>
<keyword evidence="4" id="KW-0479">Metal-binding</keyword>
<evidence type="ECO:0008006" key="8">
    <source>
        <dbReference type="Google" id="ProtNLM"/>
    </source>
</evidence>
<reference evidence="6" key="2">
    <citation type="submission" date="2020-08" db="EMBL/GenBank/DDBJ databases">
        <title>Plant Genome Project.</title>
        <authorList>
            <person name="Zhang R.-G."/>
        </authorList>
    </citation>
    <scope>NUCLEOTIDE SEQUENCE</scope>
    <source>
        <strain evidence="6">Huo1</strain>
        <tissue evidence="6">Leaf</tissue>
    </source>
</reference>